<keyword evidence="16" id="KW-0046">Antibiotic resistance</keyword>
<keyword evidence="18 23" id="KW-0961">Cell wall biogenesis/degradation</keyword>
<feature type="domain" description="Glycosyl transferase family 51" evidence="27">
    <location>
        <begin position="143"/>
        <end position="319"/>
    </location>
</feature>
<dbReference type="AlphaFoldDB" id="A0A1I4Q5N2"/>
<dbReference type="GO" id="GO:0005886">
    <property type="term" value="C:plasma membrane"/>
    <property type="evidence" value="ECO:0007669"/>
    <property type="project" value="UniProtKB-SubCell"/>
</dbReference>
<dbReference type="UniPathway" id="UPA00219"/>
<dbReference type="SUPFAM" id="SSF53955">
    <property type="entry name" value="Lysozyme-like"/>
    <property type="match status" value="1"/>
</dbReference>
<dbReference type="Gene3D" id="3.30.2060.10">
    <property type="entry name" value="Penicillin-binding protein 1b domain"/>
    <property type="match status" value="1"/>
</dbReference>
<evidence type="ECO:0000256" key="5">
    <source>
        <dbReference type="ARBA" id="ARBA00007739"/>
    </source>
</evidence>
<keyword evidence="14 23" id="KW-0573">Peptidoglycan synthesis</keyword>
<name>A0A1I4Q5N2_ECTMO</name>
<evidence type="ECO:0000259" key="26">
    <source>
        <dbReference type="Pfam" id="PF00905"/>
    </source>
</evidence>
<evidence type="ECO:0000256" key="12">
    <source>
        <dbReference type="ARBA" id="ARBA00022801"/>
    </source>
</evidence>
<evidence type="ECO:0000259" key="28">
    <source>
        <dbReference type="Pfam" id="PF14814"/>
    </source>
</evidence>
<dbReference type="NCBIfam" id="TIGR02071">
    <property type="entry name" value="PBP_1b"/>
    <property type="match status" value="1"/>
</dbReference>
<evidence type="ECO:0000256" key="9">
    <source>
        <dbReference type="ARBA" id="ARBA00022670"/>
    </source>
</evidence>
<evidence type="ECO:0000256" key="17">
    <source>
        <dbReference type="ARBA" id="ARBA00023268"/>
    </source>
</evidence>
<evidence type="ECO:0000256" key="1">
    <source>
        <dbReference type="ARBA" id="ARBA00002624"/>
    </source>
</evidence>
<dbReference type="SUPFAM" id="SSF56601">
    <property type="entry name" value="beta-lactamase/transpeptidase-like"/>
    <property type="match status" value="1"/>
</dbReference>
<evidence type="ECO:0000256" key="8">
    <source>
        <dbReference type="ARBA" id="ARBA00022645"/>
    </source>
</evidence>
<dbReference type="GO" id="GO:0006508">
    <property type="term" value="P:proteolysis"/>
    <property type="evidence" value="ECO:0007669"/>
    <property type="project" value="UniProtKB-KW"/>
</dbReference>
<comment type="similarity">
    <text evidence="4 23">In the C-terminal section; belongs to the transpeptidase family.</text>
</comment>
<dbReference type="GO" id="GO:0008955">
    <property type="term" value="F:peptidoglycan glycosyltransferase activity"/>
    <property type="evidence" value="ECO:0007669"/>
    <property type="project" value="UniProtKB-UniRule"/>
</dbReference>
<accession>A0A1I4Q5N2</accession>
<keyword evidence="30" id="KW-1185">Reference proteome</keyword>
<keyword evidence="8" id="KW-0121">Carboxypeptidase</keyword>
<organism evidence="29 30">
    <name type="scientific">Ectothiorhodospira mobilis</name>
    <dbReference type="NCBI Taxonomy" id="195064"/>
    <lineage>
        <taxon>Bacteria</taxon>
        <taxon>Pseudomonadati</taxon>
        <taxon>Pseudomonadota</taxon>
        <taxon>Gammaproteobacteria</taxon>
        <taxon>Chromatiales</taxon>
        <taxon>Ectothiorhodospiraceae</taxon>
        <taxon>Ectothiorhodospira</taxon>
    </lineage>
</organism>
<dbReference type="NCBIfam" id="TIGR02074">
    <property type="entry name" value="PBP_1a_fam"/>
    <property type="match status" value="1"/>
</dbReference>
<feature type="domain" description="Penicillin-binding protein transpeptidase" evidence="26">
    <location>
        <begin position="415"/>
        <end position="655"/>
    </location>
</feature>
<evidence type="ECO:0000256" key="7">
    <source>
        <dbReference type="ARBA" id="ARBA00022475"/>
    </source>
</evidence>
<keyword evidence="7" id="KW-1003">Cell membrane</keyword>
<dbReference type="GO" id="GO:0008360">
    <property type="term" value="P:regulation of cell shape"/>
    <property type="evidence" value="ECO:0007669"/>
    <property type="project" value="UniProtKB-UniRule"/>
</dbReference>
<reference evidence="29 30" key="1">
    <citation type="submission" date="2016-10" db="EMBL/GenBank/DDBJ databases">
        <authorList>
            <person name="de Groot N.N."/>
        </authorList>
    </citation>
    <scope>NUCLEOTIDE SEQUENCE [LARGE SCALE GENOMIC DNA]</scope>
    <source>
        <strain evidence="29 30">DSM 4180</strain>
    </source>
</reference>
<dbReference type="InterPro" id="IPR011813">
    <property type="entry name" value="PBP_1b"/>
</dbReference>
<evidence type="ECO:0000256" key="3">
    <source>
        <dbReference type="ARBA" id="ARBA00004752"/>
    </source>
</evidence>
<comment type="function">
    <text evidence="1 23">Cell wall formation. Synthesis of cross-linked peptidoglycan from the lipid intermediates. The enzyme has a penicillin-insensitive transglycosylase N-terminal domain (formation of linear glycan strands) and a penicillin-sensitive transpeptidase C-terminal domain (cross-linking of the peptide subunits).</text>
</comment>
<dbReference type="InterPro" id="IPR028166">
    <property type="entry name" value="UB2H"/>
</dbReference>
<evidence type="ECO:0000259" key="27">
    <source>
        <dbReference type="Pfam" id="PF00912"/>
    </source>
</evidence>
<keyword evidence="10 23" id="KW-0328">Glycosyltransferase</keyword>
<evidence type="ECO:0000256" key="21">
    <source>
        <dbReference type="ARBA" id="ARBA00049902"/>
    </source>
</evidence>
<evidence type="ECO:0000256" key="14">
    <source>
        <dbReference type="ARBA" id="ARBA00022984"/>
    </source>
</evidence>
<evidence type="ECO:0000256" key="16">
    <source>
        <dbReference type="ARBA" id="ARBA00023251"/>
    </source>
</evidence>
<evidence type="ECO:0000256" key="11">
    <source>
        <dbReference type="ARBA" id="ARBA00022679"/>
    </source>
</evidence>
<dbReference type="Pfam" id="PF14814">
    <property type="entry name" value="UB2H"/>
    <property type="match status" value="1"/>
</dbReference>
<dbReference type="InterPro" id="IPR050396">
    <property type="entry name" value="Glycosyltr_51/Transpeptidase"/>
</dbReference>
<dbReference type="GO" id="GO:0008658">
    <property type="term" value="F:penicillin binding"/>
    <property type="evidence" value="ECO:0007669"/>
    <property type="project" value="UniProtKB-UniRule"/>
</dbReference>
<evidence type="ECO:0000256" key="24">
    <source>
        <dbReference type="PIRSR" id="PIRSR002799-1"/>
    </source>
</evidence>
<gene>
    <name evidence="29" type="ORF">SAMN05421721_103155</name>
</gene>
<keyword evidence="17" id="KW-0511">Multifunctional enzyme</keyword>
<sequence>MRRRRWLVPALVLAALGAVVGLGGYTVHLDQRIQAQFEGKRWSLPARVFARPLELYAGQSLTPEELERELGLLHYRQGGDASGHYRREGDTLTLHTRGFPFPEGYEGPRRARVIFRGGRVHALEDPQTGAALALLRLEPALIANIYPRHGEDRLLVRLEDVPPALVQTLLTVEDRRFLHHFGVDPQGIARAALANLRAGRAVQGGSTLTQQLVKNYFLTPERTLVRKFNEAIMALLLEWRYSKAEILEAYLNEVFLGQQGARAIHGVGMASQFYFRERVSELDWPQIALLVGMIRGPSYYNPRRHPERALERRNRVLAMLRDQGQISPETAQKAMQAPLGVSERVPAGSTPFPAFLELVQARLRQDYREADLREEGLIILTTLDPRVQLAAEEALRTRLRRLESERGLPLGQLEGAVVVTAADSGEVLALVGGRDVRRAGFNRALHARRPVGSVIKPFLYLTALSRPERFTLATRLQDTPLHLEMDDGEVWSPQNSDREYHGAVPLQEALVHSYNVATVRLGLEVGVERFVDRLRRLGLERELEPYPSLLLGAVEMTPLEVNGLYQVLASGGYRLPPRAIRAVLDREGRRLRRYGLSLNRVAEPGPVYLVIAALHQVTRSGTARSLGWRLPEALPVAGKTGTTGDLRDAWFAGFSGDLVGVVWVGRDDNGPTGLSGSSGALPIWAEVMGRVSRQGLAPSRPEGVVWVPVDPATGLRAGEGCDPVRWMPFLNGSVPAERAPCAEPEPPRPSAGAPSWWPG</sequence>
<dbReference type="GO" id="GO:0046677">
    <property type="term" value="P:response to antibiotic"/>
    <property type="evidence" value="ECO:0007669"/>
    <property type="project" value="UniProtKB-UniRule"/>
</dbReference>
<dbReference type="PANTHER" id="PTHR32282:SF11">
    <property type="entry name" value="PENICILLIN-BINDING PROTEIN 1B"/>
    <property type="match status" value="1"/>
</dbReference>
<evidence type="ECO:0000256" key="20">
    <source>
        <dbReference type="ARBA" id="ARBA00034000"/>
    </source>
</evidence>
<proteinExistence type="inferred from homology"/>
<feature type="region of interest" description="Disordered" evidence="25">
    <location>
        <begin position="738"/>
        <end position="759"/>
    </location>
</feature>
<dbReference type="Gene3D" id="1.10.3810.10">
    <property type="entry name" value="Biosynthetic peptidoglycan transglycosylase-like"/>
    <property type="match status" value="1"/>
</dbReference>
<feature type="active site" description="Proton donor; for transglycosylase activity" evidence="24">
    <location>
        <position position="173"/>
    </location>
</feature>
<evidence type="ECO:0000313" key="29">
    <source>
        <dbReference type="EMBL" id="SFM35146.1"/>
    </source>
</evidence>
<keyword evidence="13 23" id="KW-0133">Cell shape</keyword>
<dbReference type="STRING" id="195064.SAMN05421721_103155"/>
<evidence type="ECO:0000256" key="23">
    <source>
        <dbReference type="PIRNR" id="PIRNR002799"/>
    </source>
</evidence>
<dbReference type="Pfam" id="PF00905">
    <property type="entry name" value="Transpeptidase"/>
    <property type="match status" value="1"/>
</dbReference>
<dbReference type="PANTHER" id="PTHR32282">
    <property type="entry name" value="BINDING PROTEIN TRANSPEPTIDASE, PUTATIVE-RELATED"/>
    <property type="match status" value="1"/>
</dbReference>
<evidence type="ECO:0000256" key="19">
    <source>
        <dbReference type="ARBA" id="ARBA00032454"/>
    </source>
</evidence>
<dbReference type="InterPro" id="IPR012338">
    <property type="entry name" value="Beta-lactam/transpept-like"/>
</dbReference>
<comment type="pathway">
    <text evidence="3 23">Cell wall biogenesis; peptidoglycan biosynthesis.</text>
</comment>
<evidence type="ECO:0000256" key="15">
    <source>
        <dbReference type="ARBA" id="ARBA00023136"/>
    </source>
</evidence>
<dbReference type="EMBL" id="FOUO01000003">
    <property type="protein sequence ID" value="SFM35146.1"/>
    <property type="molecule type" value="Genomic_DNA"/>
</dbReference>
<keyword evidence="11 23" id="KW-0808">Transferase</keyword>
<dbReference type="Proteomes" id="UP000199556">
    <property type="component" value="Unassembled WGS sequence"/>
</dbReference>
<evidence type="ECO:0000256" key="10">
    <source>
        <dbReference type="ARBA" id="ARBA00022676"/>
    </source>
</evidence>
<evidence type="ECO:0000256" key="2">
    <source>
        <dbReference type="ARBA" id="ARBA00004236"/>
    </source>
</evidence>
<keyword evidence="12" id="KW-0378">Hydrolase</keyword>
<evidence type="ECO:0000256" key="13">
    <source>
        <dbReference type="ARBA" id="ARBA00022960"/>
    </source>
</evidence>
<evidence type="ECO:0000256" key="22">
    <source>
        <dbReference type="NCBIfam" id="TIGR02071"/>
    </source>
</evidence>
<comment type="catalytic activity">
    <reaction evidence="20">
        <text>Preferential cleavage: (Ac)2-L-Lys-D-Ala-|-D-Ala. Also transpeptidation of peptidyl-alanyl moieties that are N-acyl substituents of D-alanine.</text>
        <dbReference type="EC" id="3.4.16.4"/>
    </reaction>
</comment>
<comment type="subcellular location">
    <subcellularLocation>
        <location evidence="2">Cell membrane</location>
    </subcellularLocation>
</comment>
<dbReference type="Pfam" id="PF00912">
    <property type="entry name" value="Transgly"/>
    <property type="match status" value="1"/>
</dbReference>
<feature type="active site" description="Acyl-ester intermediate; for transpeptidase activity" evidence="24">
    <location>
        <position position="453"/>
    </location>
</feature>
<protein>
    <recommendedName>
        <fullName evidence="6 22">Penicillin-binding protein 1B</fullName>
        <shortName evidence="23">PBP-1b</shortName>
        <shortName evidence="23">PBP1b</shortName>
    </recommendedName>
    <alternativeName>
        <fullName evidence="19 23">Murein polymerase</fullName>
    </alternativeName>
</protein>
<dbReference type="FunFam" id="1.10.3810.10:FF:000001">
    <property type="entry name" value="Penicillin-binding protein 1A"/>
    <property type="match status" value="1"/>
</dbReference>
<dbReference type="GO" id="GO:0071555">
    <property type="term" value="P:cell wall organization"/>
    <property type="evidence" value="ECO:0007669"/>
    <property type="project" value="UniProtKB-UniRule"/>
</dbReference>
<dbReference type="GO" id="GO:0030288">
    <property type="term" value="C:outer membrane-bounded periplasmic space"/>
    <property type="evidence" value="ECO:0007669"/>
    <property type="project" value="TreeGrafter"/>
</dbReference>
<dbReference type="InterPro" id="IPR001460">
    <property type="entry name" value="PCN-bd_Tpept"/>
</dbReference>
<evidence type="ECO:0000256" key="18">
    <source>
        <dbReference type="ARBA" id="ARBA00023316"/>
    </source>
</evidence>
<dbReference type="GO" id="GO:0009002">
    <property type="term" value="F:serine-type D-Ala-D-Ala carboxypeptidase activity"/>
    <property type="evidence" value="ECO:0007669"/>
    <property type="project" value="UniProtKB-EC"/>
</dbReference>
<dbReference type="GO" id="GO:0009252">
    <property type="term" value="P:peptidoglycan biosynthetic process"/>
    <property type="evidence" value="ECO:0007669"/>
    <property type="project" value="UniProtKB-UniRule"/>
</dbReference>
<dbReference type="InterPro" id="IPR036950">
    <property type="entry name" value="PBP_transglycosylase"/>
</dbReference>
<evidence type="ECO:0000256" key="4">
    <source>
        <dbReference type="ARBA" id="ARBA00007090"/>
    </source>
</evidence>
<dbReference type="GO" id="GO:0009274">
    <property type="term" value="C:peptidoglycan-based cell wall"/>
    <property type="evidence" value="ECO:0007669"/>
    <property type="project" value="UniProtKB-UniRule"/>
</dbReference>
<keyword evidence="9" id="KW-0645">Protease</keyword>
<evidence type="ECO:0000256" key="6">
    <source>
        <dbReference type="ARBA" id="ARBA00018637"/>
    </source>
</evidence>
<comment type="catalytic activity">
    <reaction evidence="21">
        <text>[GlcNAc-(1-&gt;4)-Mur2Ac(oyl-L-Ala-gamma-D-Glu-L-Lys-D-Ala-D-Ala)](n)-di-trans,octa-cis-undecaprenyl diphosphate + beta-D-GlcNAc-(1-&gt;4)-Mur2Ac(oyl-L-Ala-gamma-D-Glu-L-Lys-D-Ala-D-Ala)-di-trans,octa-cis-undecaprenyl diphosphate = [GlcNAc-(1-&gt;4)-Mur2Ac(oyl-L-Ala-gamma-D-Glu-L-Lys-D-Ala-D-Ala)](n+1)-di-trans,octa-cis-undecaprenyl diphosphate + di-trans,octa-cis-undecaprenyl diphosphate + H(+)</text>
        <dbReference type="Rhea" id="RHEA:23708"/>
        <dbReference type="Rhea" id="RHEA-COMP:9602"/>
        <dbReference type="Rhea" id="RHEA-COMP:9603"/>
        <dbReference type="ChEBI" id="CHEBI:15378"/>
        <dbReference type="ChEBI" id="CHEBI:58405"/>
        <dbReference type="ChEBI" id="CHEBI:60033"/>
        <dbReference type="ChEBI" id="CHEBI:78435"/>
        <dbReference type="EC" id="2.4.99.28"/>
    </reaction>
</comment>
<feature type="domain" description="Bifunctional transglycosylase second" evidence="28">
    <location>
        <begin position="55"/>
        <end position="137"/>
    </location>
</feature>
<evidence type="ECO:0000313" key="30">
    <source>
        <dbReference type="Proteomes" id="UP000199556"/>
    </source>
</evidence>
<evidence type="ECO:0000256" key="25">
    <source>
        <dbReference type="SAM" id="MobiDB-lite"/>
    </source>
</evidence>
<dbReference type="PIRSF" id="PIRSF002799">
    <property type="entry name" value="PBP_1b"/>
    <property type="match status" value="1"/>
</dbReference>
<dbReference type="Gene3D" id="3.40.710.10">
    <property type="entry name" value="DD-peptidase/beta-lactamase superfamily"/>
    <property type="match status" value="1"/>
</dbReference>
<comment type="similarity">
    <text evidence="5 23">In the N-terminal section; belongs to the glycosyltransferase 51 family.</text>
</comment>
<keyword evidence="15" id="KW-0472">Membrane</keyword>
<dbReference type="InterPro" id="IPR023346">
    <property type="entry name" value="Lysozyme-like_dom_sf"/>
</dbReference>
<dbReference type="InterPro" id="IPR001264">
    <property type="entry name" value="Glyco_trans_51"/>
</dbReference>